<evidence type="ECO:0000256" key="3">
    <source>
        <dbReference type="ARBA" id="ARBA00022723"/>
    </source>
</evidence>
<dbReference type="InterPro" id="IPR011650">
    <property type="entry name" value="Peptidase_M20_dimer"/>
</dbReference>
<evidence type="ECO:0000256" key="1">
    <source>
        <dbReference type="ARBA" id="ARBA00022603"/>
    </source>
</evidence>
<dbReference type="NCBIfam" id="NF007020">
    <property type="entry name" value="PRK09485.1"/>
    <property type="match status" value="1"/>
</dbReference>
<name>A0A1M6Q646_9FIRM</name>
<gene>
    <name evidence="8" type="ORF">SAMN02745138_01250</name>
</gene>
<comment type="cofactor">
    <cofactor evidence="6">
        <name>Zn(2+)</name>
        <dbReference type="ChEBI" id="CHEBI:29105"/>
    </cofactor>
</comment>
<dbReference type="FunFam" id="3.20.20.330:FF:000002">
    <property type="entry name" value="Homocysteine S-methyltransferase"/>
    <property type="match status" value="1"/>
</dbReference>
<keyword evidence="1 6" id="KW-0489">Methyltransferase</keyword>
<dbReference type="GO" id="GO:0008898">
    <property type="term" value="F:S-adenosylmethionine-homocysteine S-methyltransferase activity"/>
    <property type="evidence" value="ECO:0007669"/>
    <property type="project" value="TreeGrafter"/>
</dbReference>
<evidence type="ECO:0000313" key="8">
    <source>
        <dbReference type="EMBL" id="SHK15600.1"/>
    </source>
</evidence>
<dbReference type="Pfam" id="PF02574">
    <property type="entry name" value="S-methyl_trans"/>
    <property type="match status" value="1"/>
</dbReference>
<protein>
    <recommendedName>
        <fullName evidence="5">S-methylmethionine:homocysteine methyltransferase</fullName>
    </recommendedName>
</protein>
<dbReference type="EMBL" id="FRAH01000017">
    <property type="protein sequence ID" value="SHK15600.1"/>
    <property type="molecule type" value="Genomic_DNA"/>
</dbReference>
<feature type="domain" description="Hcy-binding" evidence="7">
    <location>
        <begin position="384"/>
        <end position="690"/>
    </location>
</feature>
<keyword evidence="4 6" id="KW-0862">Zinc</keyword>
<evidence type="ECO:0000256" key="4">
    <source>
        <dbReference type="ARBA" id="ARBA00022833"/>
    </source>
</evidence>
<organism evidence="8 9">
    <name type="scientific">Anaerotignum lactatifermentans DSM 14214</name>
    <dbReference type="NCBI Taxonomy" id="1121323"/>
    <lineage>
        <taxon>Bacteria</taxon>
        <taxon>Bacillati</taxon>
        <taxon>Bacillota</taxon>
        <taxon>Clostridia</taxon>
        <taxon>Lachnospirales</taxon>
        <taxon>Anaerotignaceae</taxon>
        <taxon>Anaerotignum</taxon>
    </lineage>
</organism>
<dbReference type="InterPro" id="IPR002933">
    <property type="entry name" value="Peptidase_M20"/>
</dbReference>
<accession>A0A1M6Q646</accession>
<reference evidence="8 9" key="1">
    <citation type="submission" date="2016-11" db="EMBL/GenBank/DDBJ databases">
        <authorList>
            <person name="Jaros S."/>
            <person name="Januszkiewicz K."/>
            <person name="Wedrychowicz H."/>
        </authorList>
    </citation>
    <scope>NUCLEOTIDE SEQUENCE [LARGE SCALE GENOMIC DNA]</scope>
    <source>
        <strain evidence="8 9">DSM 14214</strain>
    </source>
</reference>
<dbReference type="SUPFAM" id="SSF53187">
    <property type="entry name" value="Zn-dependent exopeptidases"/>
    <property type="match status" value="1"/>
</dbReference>
<evidence type="ECO:0000259" key="7">
    <source>
        <dbReference type="PROSITE" id="PS50970"/>
    </source>
</evidence>
<dbReference type="SUPFAM" id="SSF82282">
    <property type="entry name" value="Homocysteine S-methyltransferase"/>
    <property type="match status" value="1"/>
</dbReference>
<dbReference type="Pfam" id="PF07687">
    <property type="entry name" value="M20_dimer"/>
    <property type="match status" value="1"/>
</dbReference>
<dbReference type="PROSITE" id="PS50970">
    <property type="entry name" value="HCY"/>
    <property type="match status" value="1"/>
</dbReference>
<sequence>MEEKYVNASIAWTQQFCRINSFLGAGKREAVFLAGKILKESCDANVTVYDADTEEPYIIAAKTCENPKFQLLLEGHLDVVSPEGMEHPFDAEIKDGILYGRGSVDMKGGCGSMLAAFVNACQKPLEGDLYLMFSTDEEYAGEEIKKALEKDYLPKVDFALIAEPTGGTMATAHKGEAWIDVEFFGKSAHSSMPHMGKNAIYMATAFLQKLQAYLPELEQMAHPLYGAPTMSVGVMEGGSTPNVVPPYAKMTIDLRYLPGQKSELFLQKLQELAAACKVEDPDFSVKITKTGEWNDVCTDREGAIFLRIWQAASKALGKDVELTVMTGWGEGGFMNLYGIPVVYFGPGENGMSHRPEEQIHVDEIKKVALAYEQIINEVCGMKRNTLEEVLKQTGIMMADGAMATELERMGCDLNDSLWSAKVLAEQPELIGKVHRSYFEAGADCGITASYQATIDGFCKRGYTEAEAEELIRRSVDIMVKEREDWWQAEGKDAGRAYPLVCASVGPYGAYLADGSEYHGNYGVSKEDLRNFHKRRMELLWDAGADLFAVETIPCLDEALVAAELTQEMNAACWISFSCKNETEISDGTKIADCAKALEAFECVKAIGINCTAPHFVASLIKEIKNNSTKPIIVYPNSGEEYDPVTKTWHGNKDGKCYCDFAAEWIAAGAKIVGGCCRTTPDNIREVAELARKK</sequence>
<dbReference type="GO" id="GO:0046872">
    <property type="term" value="F:metal ion binding"/>
    <property type="evidence" value="ECO:0007669"/>
    <property type="project" value="UniProtKB-KW"/>
</dbReference>
<dbReference type="GO" id="GO:0032259">
    <property type="term" value="P:methylation"/>
    <property type="evidence" value="ECO:0007669"/>
    <property type="project" value="UniProtKB-KW"/>
</dbReference>
<dbReference type="Proteomes" id="UP000183975">
    <property type="component" value="Unassembled WGS sequence"/>
</dbReference>
<dbReference type="InterPro" id="IPR051486">
    <property type="entry name" value="Hcy_S-methyltransferase"/>
</dbReference>
<dbReference type="GO" id="GO:0016787">
    <property type="term" value="F:hydrolase activity"/>
    <property type="evidence" value="ECO:0007669"/>
    <property type="project" value="InterPro"/>
</dbReference>
<dbReference type="Gene3D" id="3.30.70.360">
    <property type="match status" value="1"/>
</dbReference>
<dbReference type="OrthoDB" id="9803687at2"/>
<feature type="binding site" evidence="6">
    <location>
        <position position="675"/>
    </location>
    <ligand>
        <name>Zn(2+)</name>
        <dbReference type="ChEBI" id="CHEBI:29105"/>
    </ligand>
</feature>
<proteinExistence type="predicted"/>
<dbReference type="PANTHER" id="PTHR46015">
    <property type="entry name" value="ZGC:172121"/>
    <property type="match status" value="1"/>
</dbReference>
<keyword evidence="3 6" id="KW-0479">Metal-binding</keyword>
<dbReference type="SUPFAM" id="SSF55031">
    <property type="entry name" value="Bacterial exopeptidase dimerisation domain"/>
    <property type="match status" value="1"/>
</dbReference>
<dbReference type="InterPro" id="IPR036589">
    <property type="entry name" value="HCY_dom_sf"/>
</dbReference>
<dbReference type="CDD" id="cd08659">
    <property type="entry name" value="M20_ArgE_DapE-like"/>
    <property type="match status" value="1"/>
</dbReference>
<keyword evidence="2 6" id="KW-0808">Transferase</keyword>
<dbReference type="InterPro" id="IPR036264">
    <property type="entry name" value="Bact_exopeptidase_dim_dom"/>
</dbReference>
<evidence type="ECO:0000256" key="2">
    <source>
        <dbReference type="ARBA" id="ARBA00022679"/>
    </source>
</evidence>
<evidence type="ECO:0000256" key="5">
    <source>
        <dbReference type="ARBA" id="ARBA00076752"/>
    </source>
</evidence>
<feature type="binding site" evidence="6">
    <location>
        <position position="676"/>
    </location>
    <ligand>
        <name>Zn(2+)</name>
        <dbReference type="ChEBI" id="CHEBI:29105"/>
    </ligand>
</feature>
<dbReference type="InterPro" id="IPR003726">
    <property type="entry name" value="HCY_dom"/>
</dbReference>
<dbReference type="Pfam" id="PF01546">
    <property type="entry name" value="Peptidase_M20"/>
    <property type="match status" value="1"/>
</dbReference>
<dbReference type="RefSeq" id="WP_159432865.1">
    <property type="nucleotide sequence ID" value="NZ_FRAH01000017.1"/>
</dbReference>
<dbReference type="AlphaFoldDB" id="A0A1M6Q646"/>
<keyword evidence="9" id="KW-1185">Reference proteome</keyword>
<dbReference type="GO" id="GO:0009086">
    <property type="term" value="P:methionine biosynthetic process"/>
    <property type="evidence" value="ECO:0007669"/>
    <property type="project" value="TreeGrafter"/>
</dbReference>
<dbReference type="Gene3D" id="3.20.20.330">
    <property type="entry name" value="Homocysteine-binding-like domain"/>
    <property type="match status" value="1"/>
</dbReference>
<evidence type="ECO:0000313" key="9">
    <source>
        <dbReference type="Proteomes" id="UP000183975"/>
    </source>
</evidence>
<dbReference type="PANTHER" id="PTHR46015:SF1">
    <property type="entry name" value="HOMOCYSTEINE S-METHYLTRANSFERASE-LIKE ISOFORM 1"/>
    <property type="match status" value="1"/>
</dbReference>
<dbReference type="GO" id="GO:0033528">
    <property type="term" value="P:S-methylmethionine cycle"/>
    <property type="evidence" value="ECO:0007669"/>
    <property type="project" value="TreeGrafter"/>
</dbReference>
<feature type="binding site" evidence="6">
    <location>
        <position position="610"/>
    </location>
    <ligand>
        <name>Zn(2+)</name>
        <dbReference type="ChEBI" id="CHEBI:29105"/>
    </ligand>
</feature>
<dbReference type="Gene3D" id="3.40.630.10">
    <property type="entry name" value="Zn peptidases"/>
    <property type="match status" value="1"/>
</dbReference>
<evidence type="ECO:0000256" key="6">
    <source>
        <dbReference type="PROSITE-ProRule" id="PRU00333"/>
    </source>
</evidence>